<evidence type="ECO:0000259" key="1">
    <source>
        <dbReference type="Pfam" id="PF18765"/>
    </source>
</evidence>
<protein>
    <submittedName>
        <fullName evidence="2">DNA polymerase beta domain protein region</fullName>
    </submittedName>
</protein>
<organism evidence="2 3">
    <name type="scientific">Ignisphaera aggregans (strain DSM 17230 / JCM 13409 / AQ1.S1)</name>
    <dbReference type="NCBI Taxonomy" id="583356"/>
    <lineage>
        <taxon>Archaea</taxon>
        <taxon>Thermoproteota</taxon>
        <taxon>Thermoprotei</taxon>
        <taxon>Desulfurococcales</taxon>
        <taxon>Desulfurococcaceae</taxon>
        <taxon>Ignisphaera</taxon>
    </lineage>
</organism>
<dbReference type="InterPro" id="IPR052930">
    <property type="entry name" value="TA_antitoxin_MntA"/>
</dbReference>
<keyword evidence="3" id="KW-1185">Reference proteome</keyword>
<sequence>MSLELEERERFRFFRLSPREKEKLVEKLRDELGKRREVVLAVVFGSFLKDYPFRDIDVAIYAVPLEDSLDYKLRLEDELEKVIGYPIDIAVLNEAPPWFVKKVLEEGRPIVEKQPLLLEKLYLKAVDEEQVFSKRMVQGDQ</sequence>
<accession>E0SSZ3</accession>
<name>E0SSZ3_IGNAA</name>
<proteinExistence type="predicted"/>
<dbReference type="PANTHER" id="PTHR43852">
    <property type="entry name" value="NUCLEOTIDYLTRANSFERASE"/>
    <property type="match status" value="1"/>
</dbReference>
<evidence type="ECO:0000313" key="3">
    <source>
        <dbReference type="Proteomes" id="UP000001304"/>
    </source>
</evidence>
<dbReference type="Gene3D" id="3.30.460.10">
    <property type="entry name" value="Beta Polymerase, domain 2"/>
    <property type="match status" value="1"/>
</dbReference>
<feature type="domain" description="Polymerase beta nucleotidyltransferase" evidence="1">
    <location>
        <begin position="26"/>
        <end position="114"/>
    </location>
</feature>
<dbReference type="Pfam" id="PF18765">
    <property type="entry name" value="Polbeta"/>
    <property type="match status" value="1"/>
</dbReference>
<dbReference type="Proteomes" id="UP000001304">
    <property type="component" value="Chromosome"/>
</dbReference>
<dbReference type="InterPro" id="IPR041633">
    <property type="entry name" value="Polbeta"/>
</dbReference>
<dbReference type="HOGENOM" id="CLU_130257_1_1_2"/>
<dbReference type="BioCyc" id="IAGG583356:GHAH-1848-MONOMER"/>
<dbReference type="AlphaFoldDB" id="E0SSZ3"/>
<dbReference type="InterPro" id="IPR043519">
    <property type="entry name" value="NT_sf"/>
</dbReference>
<dbReference type="KEGG" id="iag:Igag_1859"/>
<dbReference type="EMBL" id="CP002098">
    <property type="protein sequence ID" value="ADM28654.1"/>
    <property type="molecule type" value="Genomic_DNA"/>
</dbReference>
<evidence type="ECO:0000313" key="2">
    <source>
        <dbReference type="EMBL" id="ADM28654.1"/>
    </source>
</evidence>
<gene>
    <name evidence="2" type="ordered locus">Igag_1859</name>
</gene>
<dbReference type="STRING" id="583356.Igag_1859"/>
<dbReference type="SUPFAM" id="SSF81301">
    <property type="entry name" value="Nucleotidyltransferase"/>
    <property type="match status" value="1"/>
</dbReference>
<dbReference type="PANTHER" id="PTHR43852:SF3">
    <property type="entry name" value="NUCLEOTIDYLTRANSFERASE"/>
    <property type="match status" value="1"/>
</dbReference>
<reference evidence="2 3" key="1">
    <citation type="journal article" date="2010" name="Stand. Genomic Sci.">
        <title>Complete genome sequence of Ignisphaera aggregans type strain (AQ1.S1).</title>
        <authorList>
            <person name="Goker M."/>
            <person name="Held B."/>
            <person name="Lapidus A."/>
            <person name="Nolan M."/>
            <person name="Spring S."/>
            <person name="Yasawong M."/>
            <person name="Lucas S."/>
            <person name="Glavina Del Rio T."/>
            <person name="Tice H."/>
            <person name="Cheng J.F."/>
            <person name="Goodwin L."/>
            <person name="Tapia R."/>
            <person name="Pitluck S."/>
            <person name="Liolios K."/>
            <person name="Ivanova N."/>
            <person name="Mavromatis K."/>
            <person name="Mikhailova N."/>
            <person name="Pati A."/>
            <person name="Chen A."/>
            <person name="Palaniappan K."/>
            <person name="Brambilla E."/>
            <person name="Land M."/>
            <person name="Hauser L."/>
            <person name="Chang Y.J."/>
            <person name="Jeffries C.D."/>
            <person name="Brettin T."/>
            <person name="Detter J.C."/>
            <person name="Han C."/>
            <person name="Rohde M."/>
            <person name="Sikorski J."/>
            <person name="Woyke T."/>
            <person name="Bristow J."/>
            <person name="Eisen J.A."/>
            <person name="Markowitz V."/>
            <person name="Hugenholtz P."/>
            <person name="Kyrpides N.C."/>
            <person name="Klenk H.P."/>
        </authorList>
    </citation>
    <scope>NUCLEOTIDE SEQUENCE [LARGE SCALE GENOMIC DNA]</scope>
    <source>
        <strain evidence="3">DSM 17230 / JCM 13409 / AQ1.S1</strain>
    </source>
</reference>